<evidence type="ECO:0000256" key="4">
    <source>
        <dbReference type="ARBA" id="ARBA00005145"/>
    </source>
</evidence>
<dbReference type="PROSITE" id="PS50968">
    <property type="entry name" value="BIOTINYL_LIPOYL"/>
    <property type="match status" value="1"/>
</dbReference>
<dbReference type="FunFam" id="2.40.50.100:FF:000033">
    <property type="entry name" value="Dihydrolipoyllysine-residue succinyltransferase component of 2-oxoglutarate dehydrogenase complex, mitochondrial"/>
    <property type="match status" value="1"/>
</dbReference>
<feature type="domain" description="Lipoyl-binding" evidence="20">
    <location>
        <begin position="70"/>
        <end position="144"/>
    </location>
</feature>
<dbReference type="GO" id="GO:0005759">
    <property type="term" value="C:mitochondrial matrix"/>
    <property type="evidence" value="ECO:0007669"/>
    <property type="project" value="UniProtKB-SubCell"/>
</dbReference>
<evidence type="ECO:0000256" key="1">
    <source>
        <dbReference type="ARBA" id="ARBA00001938"/>
    </source>
</evidence>
<feature type="region of interest" description="Disordered" evidence="19">
    <location>
        <begin position="138"/>
        <end position="219"/>
    </location>
</feature>
<keyword evidence="10" id="KW-0450">Lipoyl</keyword>
<dbReference type="InterPro" id="IPR006255">
    <property type="entry name" value="SucB"/>
</dbReference>
<organism evidence="21 22">
    <name type="scientific">Xyrichtys novacula</name>
    <name type="common">Pearly razorfish</name>
    <name type="synonym">Hemipteronotus novacula</name>
    <dbReference type="NCBI Taxonomy" id="13765"/>
    <lineage>
        <taxon>Eukaryota</taxon>
        <taxon>Metazoa</taxon>
        <taxon>Chordata</taxon>
        <taxon>Craniata</taxon>
        <taxon>Vertebrata</taxon>
        <taxon>Euteleostomi</taxon>
        <taxon>Actinopterygii</taxon>
        <taxon>Neopterygii</taxon>
        <taxon>Teleostei</taxon>
        <taxon>Neoteleostei</taxon>
        <taxon>Acanthomorphata</taxon>
        <taxon>Eupercaria</taxon>
        <taxon>Labriformes</taxon>
        <taxon>Labridae</taxon>
        <taxon>Xyrichtys</taxon>
    </lineage>
</organism>
<dbReference type="GO" id="GO:0004149">
    <property type="term" value="F:dihydrolipoyllysine-residue succinyltransferase activity"/>
    <property type="evidence" value="ECO:0007669"/>
    <property type="project" value="UniProtKB-EC"/>
</dbReference>
<dbReference type="SUPFAM" id="SSF51230">
    <property type="entry name" value="Single hybrid motif"/>
    <property type="match status" value="1"/>
</dbReference>
<evidence type="ECO:0000256" key="19">
    <source>
        <dbReference type="SAM" id="MobiDB-lite"/>
    </source>
</evidence>
<feature type="compositionally biased region" description="Low complexity" evidence="19">
    <location>
        <begin position="147"/>
        <end position="157"/>
    </location>
</feature>
<comment type="similarity">
    <text evidence="5">Belongs to the 2-oxoacid dehydrogenase family.</text>
</comment>
<dbReference type="GO" id="GO:0006099">
    <property type="term" value="P:tricarboxylic acid cycle"/>
    <property type="evidence" value="ECO:0007669"/>
    <property type="project" value="UniProtKB-KW"/>
</dbReference>
<keyword evidence="11" id="KW-0809">Transit peptide</keyword>
<dbReference type="EC" id="2.3.1.61" evidence="6"/>
<feature type="compositionally biased region" description="Pro residues" evidence="19">
    <location>
        <begin position="158"/>
        <end position="174"/>
    </location>
</feature>
<dbReference type="Pfam" id="PF00198">
    <property type="entry name" value="2-oxoacid_dh"/>
    <property type="match status" value="1"/>
</dbReference>
<accession>A0AAV1H082</accession>
<dbReference type="PANTHER" id="PTHR43416">
    <property type="entry name" value="DIHYDROLIPOYLLYSINE-RESIDUE SUCCINYLTRANSFERASE COMPONENT OF 2-OXOGLUTARATE DEHYDROGENASE COMPLEX, MITOCHONDRIAL-RELATED"/>
    <property type="match status" value="1"/>
</dbReference>
<proteinExistence type="inferred from homology"/>
<dbReference type="Proteomes" id="UP001178508">
    <property type="component" value="Chromosome 17"/>
</dbReference>
<dbReference type="GO" id="GO:0005634">
    <property type="term" value="C:nucleus"/>
    <property type="evidence" value="ECO:0007669"/>
    <property type="project" value="UniProtKB-SubCell"/>
</dbReference>
<dbReference type="InterPro" id="IPR000089">
    <property type="entry name" value="Biotin_lipoyl"/>
</dbReference>
<reference evidence="21" key="1">
    <citation type="submission" date="2023-08" db="EMBL/GenBank/DDBJ databases">
        <authorList>
            <person name="Alioto T."/>
            <person name="Alioto T."/>
            <person name="Gomez Garrido J."/>
        </authorList>
    </citation>
    <scope>NUCLEOTIDE SEQUENCE</scope>
</reference>
<evidence type="ECO:0000256" key="17">
    <source>
        <dbReference type="ARBA" id="ARBA00032406"/>
    </source>
</evidence>
<evidence type="ECO:0000256" key="13">
    <source>
        <dbReference type="ARBA" id="ARBA00023242"/>
    </source>
</evidence>
<evidence type="ECO:0000256" key="16">
    <source>
        <dbReference type="ARBA" id="ARBA00031331"/>
    </source>
</evidence>
<dbReference type="PROSITE" id="PS00189">
    <property type="entry name" value="LIPOYL"/>
    <property type="match status" value="1"/>
</dbReference>
<evidence type="ECO:0000256" key="9">
    <source>
        <dbReference type="ARBA" id="ARBA00022679"/>
    </source>
</evidence>
<keyword evidence="8" id="KW-0816">Tricarboxylic acid cycle</keyword>
<evidence type="ECO:0000256" key="6">
    <source>
        <dbReference type="ARBA" id="ARBA00012945"/>
    </source>
</evidence>
<dbReference type="GO" id="GO:0045252">
    <property type="term" value="C:oxoglutarate dehydrogenase complex"/>
    <property type="evidence" value="ECO:0007669"/>
    <property type="project" value="InterPro"/>
</dbReference>
<evidence type="ECO:0000256" key="5">
    <source>
        <dbReference type="ARBA" id="ARBA00007317"/>
    </source>
</evidence>
<sequence>MLSRSRCAYRALGRPLSAVSQANNVLIRQSASSPSVCSRPLYRKSQLWEFPSSAKCIRYFKSSAVHRDEVVVVKTPAFAESVTEGDVRWEKAVGDSVTEDEVVCEIETDKTSVQVPAPAAGVIEELLIPDGGKVEGGTPLFKLRKGAAPSPAAEAPAAAPPPPSTPVPPSPTPPTSASAAIPPVPPQAAPARPVSAVKPTAAPPELSPSTTGARGEKRVKMNRMRLRIAQRLKEAQSTCAMLTTFNEVDMSNIQQMRTIYKDAFLKKHGVKLGFMSAFVKAAAHALTDQPAVNAVIDDTTKEIVYREYVDISVAVATPKGLVVPVIRNVETMNFTDIEKAINALGEKARKNELAVEDMDGGTFTISNGGVFGSLFGTPIINPPQSAILGMHGIFDRPVAASGKVEIRPMMYVALTYDHRLVDGREAVTFLRKIKAVVEDPRVLFLDM</sequence>
<evidence type="ECO:0000256" key="18">
    <source>
        <dbReference type="ARBA" id="ARBA00046046"/>
    </source>
</evidence>
<dbReference type="InterPro" id="IPR050537">
    <property type="entry name" value="2-oxoacid_dehydrogenase"/>
</dbReference>
<dbReference type="PANTHER" id="PTHR43416:SF5">
    <property type="entry name" value="DIHYDROLIPOYLLYSINE-RESIDUE SUCCINYLTRANSFERASE COMPONENT OF 2-OXOGLUTARATE DEHYDROGENASE COMPLEX, MITOCHONDRIAL"/>
    <property type="match status" value="1"/>
</dbReference>
<evidence type="ECO:0000256" key="15">
    <source>
        <dbReference type="ARBA" id="ARBA00030325"/>
    </source>
</evidence>
<dbReference type="InterPro" id="IPR001078">
    <property type="entry name" value="2-oxoacid_DH_actylTfrase"/>
</dbReference>
<keyword evidence="13" id="KW-0539">Nucleus</keyword>
<comment type="cofactor">
    <cofactor evidence="1">
        <name>(R)-lipoate</name>
        <dbReference type="ChEBI" id="CHEBI:83088"/>
    </cofactor>
</comment>
<evidence type="ECO:0000259" key="20">
    <source>
        <dbReference type="PROSITE" id="PS50968"/>
    </source>
</evidence>
<dbReference type="FunFam" id="3.30.559.10:FF:000006">
    <property type="entry name" value="Dihydrolipoyllysine-residue succinyltransferase component of 2-oxoglutarate dehydrogenase complex, mitochondrial"/>
    <property type="match status" value="1"/>
</dbReference>
<comment type="function">
    <text evidence="18">Dihydrolipoamide succinyltransferase (E2) component of the 2-oxoglutarate dehydrogenase complex. The 2-oxoglutarate dehydrogenase complex catalyzes the overall conversion of 2-oxoglutarate to succinyl-CoA and CO(2). The 2-oxoglutarate dehydrogenase complex is mainly active in the mitochondrion. A fraction of the 2-oxoglutarate dehydrogenase complex also localizes in the nucleus and is required for lysine succinylation of histones: associates with KAT2A on chromatin and provides succinyl-CoA to histone succinyltransferase KAT2A.</text>
</comment>
<dbReference type="InterPro" id="IPR023213">
    <property type="entry name" value="CAT-like_dom_sf"/>
</dbReference>
<comment type="subcellular location">
    <subcellularLocation>
        <location evidence="3">Mitochondrion matrix</location>
    </subcellularLocation>
    <subcellularLocation>
        <location evidence="2">Nucleus</location>
    </subcellularLocation>
</comment>
<evidence type="ECO:0000256" key="12">
    <source>
        <dbReference type="ARBA" id="ARBA00023128"/>
    </source>
</evidence>
<dbReference type="SUPFAM" id="SSF52777">
    <property type="entry name" value="CoA-dependent acyltransferases"/>
    <property type="match status" value="1"/>
</dbReference>
<evidence type="ECO:0000256" key="3">
    <source>
        <dbReference type="ARBA" id="ARBA00004305"/>
    </source>
</evidence>
<dbReference type="Gene3D" id="3.30.559.10">
    <property type="entry name" value="Chloramphenicol acetyltransferase-like domain"/>
    <property type="match status" value="1"/>
</dbReference>
<dbReference type="CDD" id="cd06849">
    <property type="entry name" value="lipoyl_domain"/>
    <property type="match status" value="1"/>
</dbReference>
<dbReference type="NCBIfam" id="TIGR01347">
    <property type="entry name" value="sucB"/>
    <property type="match status" value="1"/>
</dbReference>
<comment type="pathway">
    <text evidence="4">Amino-acid degradation; L-lysine degradation via saccharopine pathway; glutaryl-CoA from L-lysine: step 6/6.</text>
</comment>
<gene>
    <name evidence="21" type="ORF">XNOV1_A022863</name>
</gene>
<keyword evidence="9" id="KW-0808">Transferase</keyword>
<dbReference type="Gene3D" id="2.40.50.100">
    <property type="match status" value="1"/>
</dbReference>
<dbReference type="EMBL" id="OY660880">
    <property type="protein sequence ID" value="CAJ1078083.1"/>
    <property type="molecule type" value="Genomic_DNA"/>
</dbReference>
<protein>
    <recommendedName>
        <fullName evidence="7">Dihydrolipoyllysine-residue succinyltransferase component of 2-oxoglutarate dehydrogenase complex, mitochondrial</fullName>
        <ecNumber evidence="6">2.3.1.61</ecNumber>
    </recommendedName>
    <alternativeName>
        <fullName evidence="17">2-oxoglutarate dehydrogenase complex component E2</fullName>
    </alternativeName>
    <alternativeName>
        <fullName evidence="15">Dihydrolipoamide succinyltransferase component of 2-oxoglutarate dehydrogenase complex</fullName>
    </alternativeName>
    <alternativeName>
        <fullName evidence="16">E2K</fullName>
    </alternativeName>
</protein>
<evidence type="ECO:0000313" key="21">
    <source>
        <dbReference type="EMBL" id="CAJ1078083.1"/>
    </source>
</evidence>
<evidence type="ECO:0000256" key="11">
    <source>
        <dbReference type="ARBA" id="ARBA00022946"/>
    </source>
</evidence>
<dbReference type="Pfam" id="PF00364">
    <property type="entry name" value="Biotin_lipoyl"/>
    <property type="match status" value="1"/>
</dbReference>
<evidence type="ECO:0000256" key="10">
    <source>
        <dbReference type="ARBA" id="ARBA00022823"/>
    </source>
</evidence>
<evidence type="ECO:0000256" key="2">
    <source>
        <dbReference type="ARBA" id="ARBA00004123"/>
    </source>
</evidence>
<evidence type="ECO:0000256" key="14">
    <source>
        <dbReference type="ARBA" id="ARBA00023315"/>
    </source>
</evidence>
<dbReference type="InterPro" id="IPR011053">
    <property type="entry name" value="Single_hybrid_motif"/>
</dbReference>
<dbReference type="InterPro" id="IPR003016">
    <property type="entry name" value="2-oxoA_DH_lipoyl-BS"/>
</dbReference>
<evidence type="ECO:0000256" key="7">
    <source>
        <dbReference type="ARBA" id="ARBA00020294"/>
    </source>
</evidence>
<keyword evidence="14" id="KW-0012">Acyltransferase</keyword>
<name>A0AAV1H082_XYRNO</name>
<evidence type="ECO:0000313" key="22">
    <source>
        <dbReference type="Proteomes" id="UP001178508"/>
    </source>
</evidence>
<dbReference type="AlphaFoldDB" id="A0AAV1H082"/>
<keyword evidence="12" id="KW-0496">Mitochondrion</keyword>
<keyword evidence="22" id="KW-1185">Reference proteome</keyword>
<evidence type="ECO:0000256" key="8">
    <source>
        <dbReference type="ARBA" id="ARBA00022532"/>
    </source>
</evidence>